<evidence type="ECO:0000313" key="3">
    <source>
        <dbReference type="Proteomes" id="UP000800097"/>
    </source>
</evidence>
<feature type="region of interest" description="Disordered" evidence="1">
    <location>
        <begin position="106"/>
        <end position="153"/>
    </location>
</feature>
<proteinExistence type="predicted"/>
<organism evidence="2 3">
    <name type="scientific">Westerdykella ornata</name>
    <dbReference type="NCBI Taxonomy" id="318751"/>
    <lineage>
        <taxon>Eukaryota</taxon>
        <taxon>Fungi</taxon>
        <taxon>Dikarya</taxon>
        <taxon>Ascomycota</taxon>
        <taxon>Pezizomycotina</taxon>
        <taxon>Dothideomycetes</taxon>
        <taxon>Pleosporomycetidae</taxon>
        <taxon>Pleosporales</taxon>
        <taxon>Sporormiaceae</taxon>
        <taxon>Westerdykella</taxon>
    </lineage>
</organism>
<evidence type="ECO:0000313" key="2">
    <source>
        <dbReference type="EMBL" id="KAF2278759.1"/>
    </source>
</evidence>
<protein>
    <submittedName>
        <fullName evidence="2">Uncharacterized protein</fullName>
    </submittedName>
</protein>
<feature type="region of interest" description="Disordered" evidence="1">
    <location>
        <begin position="290"/>
        <end position="313"/>
    </location>
</feature>
<dbReference type="GeneID" id="54548515"/>
<accession>A0A6A6JUP3</accession>
<name>A0A6A6JUP3_WESOR</name>
<keyword evidence="3" id="KW-1185">Reference proteome</keyword>
<gene>
    <name evidence="2" type="ORF">EI97DRAFT_372292</name>
</gene>
<reference evidence="2" key="1">
    <citation type="journal article" date="2020" name="Stud. Mycol.">
        <title>101 Dothideomycetes genomes: a test case for predicting lifestyles and emergence of pathogens.</title>
        <authorList>
            <person name="Haridas S."/>
            <person name="Albert R."/>
            <person name="Binder M."/>
            <person name="Bloem J."/>
            <person name="Labutti K."/>
            <person name="Salamov A."/>
            <person name="Andreopoulos B."/>
            <person name="Baker S."/>
            <person name="Barry K."/>
            <person name="Bills G."/>
            <person name="Bluhm B."/>
            <person name="Cannon C."/>
            <person name="Castanera R."/>
            <person name="Culley D."/>
            <person name="Daum C."/>
            <person name="Ezra D."/>
            <person name="Gonzalez J."/>
            <person name="Henrissat B."/>
            <person name="Kuo A."/>
            <person name="Liang C."/>
            <person name="Lipzen A."/>
            <person name="Lutzoni F."/>
            <person name="Magnuson J."/>
            <person name="Mondo S."/>
            <person name="Nolan M."/>
            <person name="Ohm R."/>
            <person name="Pangilinan J."/>
            <person name="Park H.-J."/>
            <person name="Ramirez L."/>
            <person name="Alfaro M."/>
            <person name="Sun H."/>
            <person name="Tritt A."/>
            <person name="Yoshinaga Y."/>
            <person name="Zwiers L.-H."/>
            <person name="Turgeon B."/>
            <person name="Goodwin S."/>
            <person name="Spatafora J."/>
            <person name="Crous P."/>
            <person name="Grigoriev I."/>
        </authorList>
    </citation>
    <scope>NUCLEOTIDE SEQUENCE</scope>
    <source>
        <strain evidence="2">CBS 379.55</strain>
    </source>
</reference>
<dbReference type="OrthoDB" id="202825at2759"/>
<dbReference type="EMBL" id="ML986487">
    <property type="protein sequence ID" value="KAF2278759.1"/>
    <property type="molecule type" value="Genomic_DNA"/>
</dbReference>
<feature type="compositionally biased region" description="Basic residues" evidence="1">
    <location>
        <begin position="117"/>
        <end position="135"/>
    </location>
</feature>
<feature type="region of interest" description="Disordered" evidence="1">
    <location>
        <begin position="416"/>
        <end position="438"/>
    </location>
</feature>
<feature type="compositionally biased region" description="Low complexity" evidence="1">
    <location>
        <begin position="418"/>
        <end position="438"/>
    </location>
</feature>
<dbReference type="Proteomes" id="UP000800097">
    <property type="component" value="Unassembled WGS sequence"/>
</dbReference>
<evidence type="ECO:0000256" key="1">
    <source>
        <dbReference type="SAM" id="MobiDB-lite"/>
    </source>
</evidence>
<dbReference type="RefSeq" id="XP_033656298.1">
    <property type="nucleotide sequence ID" value="XM_033795340.1"/>
</dbReference>
<sequence>MDSPVASCDAGAVPSRLQVALAISILQHKPDSVTVRADYILQLRDHLGRGKQSFANHETHHRHLDQVAYWKAQYDASQRRCEELEHRILQLERRISSDATSTDLHTILDPDSFPAQSKRKRTASRSARTPKRAKKPALDTEQGCPNSDKVQPPATELGEVDKAKEHLCQKVYLSHKLCNQHPVDREGLCFALMDTARAIGSIIALALRNHDRLANEFRNGTTPIEKDKSELASIIQASTRAWASLLVGLKRLVDVGGNHLPGLVTFQCVKAINGILESISDYAQQVAGARCPAPSNHNRDRNQGNAPPRDTAPFRTMSQFINALMGSLSKDDKHHRDIFEGVLFHILQRVGQLLFYFTFDTHRSTTIEGDIIASQPKDEKTALARGLTNATVARLQAQCLITILDRALGLAPYHMNAPLPSRPSTPTGRRSSTAGRSTTLKALPRASTAPLATHARDRLQRTLLVGTFGEGEDDEFADVLRRPGLLGPLPKAPKIADDDVGDWFKLEVWRLVGWDLLCRETEW</sequence>
<dbReference type="AlphaFoldDB" id="A0A6A6JUP3"/>